<organism evidence="1">
    <name type="scientific">Arundo donax</name>
    <name type="common">Giant reed</name>
    <name type="synonym">Donax arundinaceus</name>
    <dbReference type="NCBI Taxonomy" id="35708"/>
    <lineage>
        <taxon>Eukaryota</taxon>
        <taxon>Viridiplantae</taxon>
        <taxon>Streptophyta</taxon>
        <taxon>Embryophyta</taxon>
        <taxon>Tracheophyta</taxon>
        <taxon>Spermatophyta</taxon>
        <taxon>Magnoliopsida</taxon>
        <taxon>Liliopsida</taxon>
        <taxon>Poales</taxon>
        <taxon>Poaceae</taxon>
        <taxon>PACMAD clade</taxon>
        <taxon>Arundinoideae</taxon>
        <taxon>Arundineae</taxon>
        <taxon>Arundo</taxon>
    </lineage>
</organism>
<sequence>MKNLKKQKSSYHKTKFVGLSACSWDGRRLGDKYLRKSGDRWGQAVPGQGQDVADRGMGALTGQGYSCAFKSGRRLSRPPWDEI</sequence>
<name>A0A0A9CS25_ARUDO</name>
<reference evidence="1" key="2">
    <citation type="journal article" date="2015" name="Data Brief">
        <title>Shoot transcriptome of the giant reed, Arundo donax.</title>
        <authorList>
            <person name="Barrero R.A."/>
            <person name="Guerrero F.D."/>
            <person name="Moolhuijzen P."/>
            <person name="Goolsby J.A."/>
            <person name="Tidwell J."/>
            <person name="Bellgard S.E."/>
            <person name="Bellgard M.I."/>
        </authorList>
    </citation>
    <scope>NUCLEOTIDE SEQUENCE</scope>
    <source>
        <tissue evidence="1">Shoot tissue taken approximately 20 cm above the soil surface</tissue>
    </source>
</reference>
<proteinExistence type="predicted"/>
<protein>
    <submittedName>
        <fullName evidence="1">Uncharacterized protein</fullName>
    </submittedName>
</protein>
<reference evidence="1" key="1">
    <citation type="submission" date="2014-09" db="EMBL/GenBank/DDBJ databases">
        <authorList>
            <person name="Magalhaes I.L.F."/>
            <person name="Oliveira U."/>
            <person name="Santos F.R."/>
            <person name="Vidigal T.H.D.A."/>
            <person name="Brescovit A.D."/>
            <person name="Santos A.J."/>
        </authorList>
    </citation>
    <scope>NUCLEOTIDE SEQUENCE</scope>
    <source>
        <tissue evidence="1">Shoot tissue taken approximately 20 cm above the soil surface</tissue>
    </source>
</reference>
<dbReference type="AlphaFoldDB" id="A0A0A9CS25"/>
<evidence type="ECO:0000313" key="1">
    <source>
        <dbReference type="EMBL" id="JAD78411.1"/>
    </source>
</evidence>
<accession>A0A0A9CS25</accession>
<dbReference type="EMBL" id="GBRH01219484">
    <property type="protein sequence ID" value="JAD78411.1"/>
    <property type="molecule type" value="Transcribed_RNA"/>
</dbReference>